<dbReference type="Pfam" id="PF17820">
    <property type="entry name" value="PDZ_6"/>
    <property type="match status" value="1"/>
</dbReference>
<evidence type="ECO:0000256" key="8">
    <source>
        <dbReference type="ARBA" id="ARBA00022989"/>
    </source>
</evidence>
<evidence type="ECO:0000256" key="5">
    <source>
        <dbReference type="ARBA" id="ARBA00022519"/>
    </source>
</evidence>
<feature type="domain" description="Type II secretion system protein GspC N-terminal" evidence="11">
    <location>
        <begin position="29"/>
        <end position="163"/>
    </location>
</feature>
<name>A0A2T5MDZ3_9GAMM</name>
<dbReference type="GO" id="GO:0015627">
    <property type="term" value="C:type II protein secretion system complex"/>
    <property type="evidence" value="ECO:0007669"/>
    <property type="project" value="InterPro"/>
</dbReference>
<dbReference type="AlphaFoldDB" id="A0A2T5MDZ3"/>
<keyword evidence="9 10" id="KW-0472">Membrane</keyword>
<dbReference type="Pfam" id="PF11356">
    <property type="entry name" value="T2SSC"/>
    <property type="match status" value="1"/>
</dbReference>
<comment type="caution">
    <text evidence="13">The sequence shown here is derived from an EMBL/GenBank/DDBJ whole genome shotgun (WGS) entry which is preliminary data.</text>
</comment>
<keyword evidence="14" id="KW-1185">Reference proteome</keyword>
<keyword evidence="7" id="KW-0653">Protein transport</keyword>
<evidence type="ECO:0000259" key="12">
    <source>
        <dbReference type="Pfam" id="PF17820"/>
    </source>
</evidence>
<dbReference type="GO" id="GO:0005886">
    <property type="term" value="C:plasma membrane"/>
    <property type="evidence" value="ECO:0007669"/>
    <property type="project" value="UniProtKB-SubCell"/>
</dbReference>
<evidence type="ECO:0000256" key="2">
    <source>
        <dbReference type="ARBA" id="ARBA00007986"/>
    </source>
</evidence>
<reference evidence="13 14" key="1">
    <citation type="submission" date="2018-04" db="EMBL/GenBank/DDBJ databases">
        <title>Novel species isolated from glacier.</title>
        <authorList>
            <person name="Liu Q."/>
            <person name="Xin Y.-H."/>
        </authorList>
    </citation>
    <scope>NUCLEOTIDE SEQUENCE [LARGE SCALE GENOMIC DNA]</scope>
    <source>
        <strain evidence="13 14">GT1R17</strain>
    </source>
</reference>
<dbReference type="Proteomes" id="UP000244248">
    <property type="component" value="Unassembled WGS sequence"/>
</dbReference>
<keyword evidence="4" id="KW-1003">Cell membrane</keyword>
<dbReference type="GO" id="GO:0015628">
    <property type="term" value="P:protein secretion by the type II secretion system"/>
    <property type="evidence" value="ECO:0007669"/>
    <property type="project" value="InterPro"/>
</dbReference>
<dbReference type="InterPro" id="IPR036034">
    <property type="entry name" value="PDZ_sf"/>
</dbReference>
<dbReference type="Gene3D" id="2.30.30.830">
    <property type="match status" value="1"/>
</dbReference>
<dbReference type="OrthoDB" id="1491375at2"/>
<feature type="domain" description="PDZ" evidence="12">
    <location>
        <begin position="231"/>
        <end position="273"/>
    </location>
</feature>
<gene>
    <name evidence="13" type="primary">gspC</name>
    <name evidence="13" type="ORF">CJD38_10865</name>
</gene>
<sequence>MLTIPDQLGKTLSHGYERHVRWLIPAAQVLLLIAIAIAAARLIWSLVPTPESARWRPAAVQTTANTQSNAPKLDLILSARLFGLYQPQASNLDAAPDTQLNLTLLGIFAGTTDKESRALIGQPSGDEKPYSIGQDIVDGVNLQAIFADRVVLSRNGQLETLRLDKDKPGAEFTGGASSEGLGGGQLSQVRQELLADPNKAAEYIRVQPVNVGGRMKGYRVYPGQNQALFNNAGLRPGDLITSINGIQLDDTQKAMQMLTDLSKAGSVSIVIDRGGQPQTLNVSFN</sequence>
<accession>A0A2T5MDZ3</accession>
<keyword evidence="5" id="KW-0997">Cell inner membrane</keyword>
<dbReference type="InterPro" id="IPR041489">
    <property type="entry name" value="PDZ_6"/>
</dbReference>
<protein>
    <submittedName>
        <fullName evidence="13">Type II secretion system protein GspC</fullName>
    </submittedName>
</protein>
<evidence type="ECO:0000256" key="7">
    <source>
        <dbReference type="ARBA" id="ARBA00022927"/>
    </source>
</evidence>
<dbReference type="InterPro" id="IPR024961">
    <property type="entry name" value="T2SS_GspC_N"/>
</dbReference>
<dbReference type="RefSeq" id="WP_107940393.1">
    <property type="nucleotide sequence ID" value="NZ_QANS01000004.1"/>
</dbReference>
<keyword evidence="8 10" id="KW-1133">Transmembrane helix</keyword>
<evidence type="ECO:0000259" key="11">
    <source>
        <dbReference type="Pfam" id="PF11356"/>
    </source>
</evidence>
<feature type="transmembrane region" description="Helical" evidence="10">
    <location>
        <begin position="22"/>
        <end position="44"/>
    </location>
</feature>
<evidence type="ECO:0000313" key="14">
    <source>
        <dbReference type="Proteomes" id="UP000244248"/>
    </source>
</evidence>
<comment type="similarity">
    <text evidence="2">Belongs to the GSP C family.</text>
</comment>
<dbReference type="NCBIfam" id="TIGR01713">
    <property type="entry name" value="typeII_sec_gspC"/>
    <property type="match status" value="1"/>
</dbReference>
<dbReference type="InterPro" id="IPR001639">
    <property type="entry name" value="T2SS_protein-GspC"/>
</dbReference>
<evidence type="ECO:0000256" key="4">
    <source>
        <dbReference type="ARBA" id="ARBA00022475"/>
    </source>
</evidence>
<evidence type="ECO:0000256" key="6">
    <source>
        <dbReference type="ARBA" id="ARBA00022692"/>
    </source>
</evidence>
<organism evidence="13 14">
    <name type="scientific">Stenotrophobium rhamnosiphilum</name>
    <dbReference type="NCBI Taxonomy" id="2029166"/>
    <lineage>
        <taxon>Bacteria</taxon>
        <taxon>Pseudomonadati</taxon>
        <taxon>Pseudomonadota</taxon>
        <taxon>Gammaproteobacteria</taxon>
        <taxon>Nevskiales</taxon>
        <taxon>Nevskiaceae</taxon>
        <taxon>Stenotrophobium</taxon>
    </lineage>
</organism>
<keyword evidence="3" id="KW-0813">Transport</keyword>
<evidence type="ECO:0000256" key="9">
    <source>
        <dbReference type="ARBA" id="ARBA00023136"/>
    </source>
</evidence>
<evidence type="ECO:0000313" key="13">
    <source>
        <dbReference type="EMBL" id="PTU30808.1"/>
    </source>
</evidence>
<dbReference type="EMBL" id="QANS01000004">
    <property type="protein sequence ID" value="PTU30808.1"/>
    <property type="molecule type" value="Genomic_DNA"/>
</dbReference>
<keyword evidence="6 10" id="KW-0812">Transmembrane</keyword>
<dbReference type="Gene3D" id="2.30.42.10">
    <property type="match status" value="1"/>
</dbReference>
<dbReference type="SUPFAM" id="SSF50156">
    <property type="entry name" value="PDZ domain-like"/>
    <property type="match status" value="1"/>
</dbReference>
<comment type="subcellular location">
    <subcellularLocation>
        <location evidence="1">Cell inner membrane</location>
    </subcellularLocation>
</comment>
<evidence type="ECO:0000256" key="3">
    <source>
        <dbReference type="ARBA" id="ARBA00022448"/>
    </source>
</evidence>
<proteinExistence type="inferred from homology"/>
<evidence type="ECO:0000256" key="1">
    <source>
        <dbReference type="ARBA" id="ARBA00004533"/>
    </source>
</evidence>
<evidence type="ECO:0000256" key="10">
    <source>
        <dbReference type="SAM" id="Phobius"/>
    </source>
</evidence>